<feature type="compositionally biased region" description="Basic and acidic residues" evidence="6">
    <location>
        <begin position="54"/>
        <end position="68"/>
    </location>
</feature>
<comment type="similarity">
    <text evidence="1">Belongs to the DNA repair enzymes AP/ExoA family.</text>
</comment>
<dbReference type="SUPFAM" id="SSF56219">
    <property type="entry name" value="DNase I-like"/>
    <property type="match status" value="1"/>
</dbReference>
<proteinExistence type="inferred from homology"/>
<reference evidence="8" key="1">
    <citation type="submission" date="2018-02" db="EMBL/GenBank/DDBJ databases">
        <authorList>
            <person name="Cohen D.B."/>
            <person name="Kent A.D."/>
        </authorList>
    </citation>
    <scope>NUCLEOTIDE SEQUENCE</scope>
</reference>
<evidence type="ECO:0000313" key="8">
    <source>
        <dbReference type="EMBL" id="SPC76826.1"/>
    </source>
</evidence>
<sequence length="778" mass="88230">MWSSRSTTAKLNEVIYGYLRVGMDQAGVGTARPGAVPKVEPQNGSNENNLNPKTVKEKQKSWERKDNGTKIAGGTIGDGIGAGALPVLGSMAAAICEEIRCDPIEESKPEKCETSLITTVRVDLASEDTDMEFRDDMLPLMVQEPCQELIASNVVWGLELVLRSNDNQIQLLDGPECAGVSPFFCVPLAIIDPLDQGVVAPGITPIKGNAHSKWVNRQYRDICKLVGFLIDSHEQECLELLRRIEDTRAQTKGALKLMSWNVRGLNDPKKREVLKNWLRQWKVDVVCLQETKLNKVDWKMIQSIWGNRFTGWEALNAEHTAGGVLLLWDKRVLELTDSKVGTFSVSCCWKGIIDGFEWVGTGMYGPTQDDMRFRLWDELRDVRLQWSILWCIFGDFNVVHFPSKPPGCNRISPSMVDFSDFIESQNLWEEQYPDVVQKLLPKPISDHNPILLEVGGIAKGKTSFKFENIWLKAFDFVNKVWNKQVFEDVGVKRQQLECELQLLDEKESESSFSDEERLRREECKLELEKIANSHQRYNYMERVEVDGAVYEEAPECLLNLLERMGFGSRWRRWIEACISSIQFSVVINGSLEGFFTKFERFTARRPPLSSFIPLGNGSSKQDVEESGLLYVKMVLNCFEAATGLRVNMSKSEMVPIGEGPRTRPTAVWNPILEKMERRLSVGWDKVCVPKAKGRLGIRSLVLLNKALLGKWLWRFGLEENNLWQQVLAAKFGVELGGWRTNPIRGAHSCGLWKGILSGWDDERIPLLSLSKTLRFPPP</sequence>
<feature type="domain" description="Endonuclease/exonuclease/phosphatase" evidence="7">
    <location>
        <begin position="258"/>
        <end position="403"/>
    </location>
</feature>
<dbReference type="GO" id="GO:0046872">
    <property type="term" value="F:metal ion binding"/>
    <property type="evidence" value="ECO:0007669"/>
    <property type="project" value="UniProtKB-KW"/>
</dbReference>
<dbReference type="PANTHER" id="PTHR22748">
    <property type="entry name" value="AP ENDONUCLEASE"/>
    <property type="match status" value="1"/>
</dbReference>
<comment type="cofactor">
    <cofactor evidence="5">
        <name>Mg(2+)</name>
        <dbReference type="ChEBI" id="CHEBI:18420"/>
    </cofactor>
    <cofactor evidence="5">
        <name>Mn(2+)</name>
        <dbReference type="ChEBI" id="CHEBI:29035"/>
    </cofactor>
    <text evidence="5">Probably binds two magnesium or manganese ions per subunit.</text>
</comment>
<dbReference type="InterPro" id="IPR036691">
    <property type="entry name" value="Endo/exonu/phosph_ase_sf"/>
</dbReference>
<keyword evidence="4 5" id="KW-0460">Magnesium</keyword>
<dbReference type="GO" id="GO:0005634">
    <property type="term" value="C:nucleus"/>
    <property type="evidence" value="ECO:0007669"/>
    <property type="project" value="TreeGrafter"/>
</dbReference>
<gene>
    <name evidence="8" type="ORF">FSB_LOCUS4708</name>
</gene>
<name>A0A2N9ECW9_FAGSY</name>
<dbReference type="InterPro" id="IPR004808">
    <property type="entry name" value="AP_endonuc_1"/>
</dbReference>
<dbReference type="AlphaFoldDB" id="A0A2N9ECW9"/>
<evidence type="ECO:0000256" key="6">
    <source>
        <dbReference type="SAM" id="MobiDB-lite"/>
    </source>
</evidence>
<evidence type="ECO:0000256" key="3">
    <source>
        <dbReference type="ARBA" id="ARBA00022801"/>
    </source>
</evidence>
<keyword evidence="3" id="KW-0378">Hydrolase</keyword>
<feature type="compositionally biased region" description="Polar residues" evidence="6">
    <location>
        <begin position="42"/>
        <end position="52"/>
    </location>
</feature>
<evidence type="ECO:0000259" key="7">
    <source>
        <dbReference type="Pfam" id="PF03372"/>
    </source>
</evidence>
<evidence type="ECO:0000256" key="4">
    <source>
        <dbReference type="ARBA" id="ARBA00022842"/>
    </source>
</evidence>
<dbReference type="InterPro" id="IPR005135">
    <property type="entry name" value="Endo/exonuclease/phosphatase"/>
</dbReference>
<evidence type="ECO:0000256" key="5">
    <source>
        <dbReference type="PIRSR" id="PIRSR604808-2"/>
    </source>
</evidence>
<dbReference type="GO" id="GO:0003906">
    <property type="term" value="F:DNA-(apurinic or apyrimidinic site) endonuclease activity"/>
    <property type="evidence" value="ECO:0007669"/>
    <property type="project" value="TreeGrafter"/>
</dbReference>
<keyword evidence="2 5" id="KW-0479">Metal-binding</keyword>
<dbReference type="GO" id="GO:0006284">
    <property type="term" value="P:base-excision repair"/>
    <property type="evidence" value="ECO:0007669"/>
    <property type="project" value="TreeGrafter"/>
</dbReference>
<dbReference type="EMBL" id="OIVN01000236">
    <property type="protein sequence ID" value="SPC76826.1"/>
    <property type="molecule type" value="Genomic_DNA"/>
</dbReference>
<accession>A0A2N9ECW9</accession>
<dbReference type="PANTHER" id="PTHR22748:SF19">
    <property type="entry name" value="ENDONUCLEASE_EXONUCLEASE_PHOSPHATASE DOMAIN-CONTAINING PROTEIN"/>
    <property type="match status" value="1"/>
</dbReference>
<dbReference type="Gene3D" id="3.60.10.10">
    <property type="entry name" value="Endonuclease/exonuclease/phosphatase"/>
    <property type="match status" value="1"/>
</dbReference>
<protein>
    <recommendedName>
        <fullName evidence="7">Endonuclease/exonuclease/phosphatase domain-containing protein</fullName>
    </recommendedName>
</protein>
<keyword evidence="5" id="KW-0464">Manganese</keyword>
<feature type="binding site" evidence="5">
    <location>
        <position position="261"/>
    </location>
    <ligand>
        <name>Mg(2+)</name>
        <dbReference type="ChEBI" id="CHEBI:18420"/>
        <label>1</label>
    </ligand>
</feature>
<organism evidence="8">
    <name type="scientific">Fagus sylvatica</name>
    <name type="common">Beechnut</name>
    <dbReference type="NCBI Taxonomy" id="28930"/>
    <lineage>
        <taxon>Eukaryota</taxon>
        <taxon>Viridiplantae</taxon>
        <taxon>Streptophyta</taxon>
        <taxon>Embryophyta</taxon>
        <taxon>Tracheophyta</taxon>
        <taxon>Spermatophyta</taxon>
        <taxon>Magnoliopsida</taxon>
        <taxon>eudicotyledons</taxon>
        <taxon>Gunneridae</taxon>
        <taxon>Pentapetalae</taxon>
        <taxon>rosids</taxon>
        <taxon>fabids</taxon>
        <taxon>Fagales</taxon>
        <taxon>Fagaceae</taxon>
        <taxon>Fagus</taxon>
    </lineage>
</organism>
<evidence type="ECO:0000256" key="2">
    <source>
        <dbReference type="ARBA" id="ARBA00022723"/>
    </source>
</evidence>
<evidence type="ECO:0000256" key="1">
    <source>
        <dbReference type="ARBA" id="ARBA00007092"/>
    </source>
</evidence>
<dbReference type="GO" id="GO:0008311">
    <property type="term" value="F:double-stranded DNA 3'-5' DNA exonuclease activity"/>
    <property type="evidence" value="ECO:0007669"/>
    <property type="project" value="TreeGrafter"/>
</dbReference>
<feature type="region of interest" description="Disordered" evidence="6">
    <location>
        <begin position="32"/>
        <end position="70"/>
    </location>
</feature>
<dbReference type="GO" id="GO:0008081">
    <property type="term" value="F:phosphoric diester hydrolase activity"/>
    <property type="evidence" value="ECO:0007669"/>
    <property type="project" value="TreeGrafter"/>
</dbReference>
<feature type="binding site" evidence="5">
    <location>
        <position position="290"/>
    </location>
    <ligand>
        <name>Mg(2+)</name>
        <dbReference type="ChEBI" id="CHEBI:18420"/>
        <label>1</label>
    </ligand>
</feature>
<dbReference type="Pfam" id="PF03372">
    <property type="entry name" value="Exo_endo_phos"/>
    <property type="match status" value="1"/>
</dbReference>